<dbReference type="AlphaFoldDB" id="A0A8B6DYW3"/>
<evidence type="ECO:0000256" key="2">
    <source>
        <dbReference type="ARBA" id="ARBA00022723"/>
    </source>
</evidence>
<comment type="caution">
    <text evidence="11">The sequence shown here is derived from an EMBL/GenBank/DDBJ whole genome shotgun (WGS) entry which is preliminary data.</text>
</comment>
<evidence type="ECO:0000256" key="3">
    <source>
        <dbReference type="ARBA" id="ARBA00022771"/>
    </source>
</evidence>
<evidence type="ECO:0000256" key="7">
    <source>
        <dbReference type="ARBA" id="ARBA00023163"/>
    </source>
</evidence>
<dbReference type="CDD" id="cd07165">
    <property type="entry name" value="NR_DBD_DmE78_like"/>
    <property type="match status" value="1"/>
</dbReference>
<keyword evidence="2" id="KW-0479">Metal-binding</keyword>
<sequence>MDQPSYSAANVASSSECTRDQLPSMFLHRQQSIENRNLLFNQSFHQLQQHDNQLSQSTEALHVGYEDIDQKPDLAKISKESVIQPADSNTPKQQFVPCKVCGDRASGFHYGVTSCEGCKGFFRRSIQKQIEYRCLRDGKCMVIRLNRNRCQYCRFKKCLAVGMSRDSVRYGRVPKRSKSVDDPFGGSSDLYPDDSAAESRHLALYDIILNISQAHHAHCAVTEDKIKLLQRKHSTLMQRISIPSSQVNFTDEQLETQKLSMWSCLAHSITPAVNRVVEFAKRVPS</sequence>
<evidence type="ECO:0000256" key="4">
    <source>
        <dbReference type="ARBA" id="ARBA00022833"/>
    </source>
</evidence>
<dbReference type="PANTHER" id="PTHR45805:SF10">
    <property type="entry name" value="ECDYSONE-INDUCED PROTEIN 78C"/>
    <property type="match status" value="1"/>
</dbReference>
<dbReference type="PROSITE" id="PS00031">
    <property type="entry name" value="NUCLEAR_REC_DBD_1"/>
    <property type="match status" value="1"/>
</dbReference>
<reference evidence="11" key="1">
    <citation type="submission" date="2018-11" db="EMBL/GenBank/DDBJ databases">
        <authorList>
            <person name="Alioto T."/>
            <person name="Alioto T."/>
        </authorList>
    </citation>
    <scope>NUCLEOTIDE SEQUENCE</scope>
</reference>
<dbReference type="GO" id="GO:0005634">
    <property type="term" value="C:nucleus"/>
    <property type="evidence" value="ECO:0007669"/>
    <property type="project" value="UniProtKB-SubCell"/>
</dbReference>
<evidence type="ECO:0000313" key="12">
    <source>
        <dbReference type="Proteomes" id="UP000596742"/>
    </source>
</evidence>
<keyword evidence="5" id="KW-0805">Transcription regulation</keyword>
<evidence type="ECO:0000259" key="10">
    <source>
        <dbReference type="PROSITE" id="PS51030"/>
    </source>
</evidence>
<dbReference type="Pfam" id="PF00105">
    <property type="entry name" value="zf-C4"/>
    <property type="match status" value="1"/>
</dbReference>
<dbReference type="InterPro" id="IPR013088">
    <property type="entry name" value="Znf_NHR/GATA"/>
</dbReference>
<dbReference type="SUPFAM" id="SSF57716">
    <property type="entry name" value="Glucocorticoid receptor-like (DNA-binding domain)"/>
    <property type="match status" value="1"/>
</dbReference>
<dbReference type="PANTHER" id="PTHR45805">
    <property type="entry name" value="NUCLEAR HORMONE RECEPTOR HR3-RELATED"/>
    <property type="match status" value="1"/>
</dbReference>
<evidence type="ECO:0000256" key="9">
    <source>
        <dbReference type="ARBA" id="ARBA00023242"/>
    </source>
</evidence>
<dbReference type="EMBL" id="UYJE01004181">
    <property type="protein sequence ID" value="VDI25772.1"/>
    <property type="molecule type" value="Genomic_DNA"/>
</dbReference>
<organism evidence="11 12">
    <name type="scientific">Mytilus galloprovincialis</name>
    <name type="common">Mediterranean mussel</name>
    <dbReference type="NCBI Taxonomy" id="29158"/>
    <lineage>
        <taxon>Eukaryota</taxon>
        <taxon>Metazoa</taxon>
        <taxon>Spiralia</taxon>
        <taxon>Lophotrochozoa</taxon>
        <taxon>Mollusca</taxon>
        <taxon>Bivalvia</taxon>
        <taxon>Autobranchia</taxon>
        <taxon>Pteriomorphia</taxon>
        <taxon>Mytilida</taxon>
        <taxon>Mytiloidea</taxon>
        <taxon>Mytilidae</taxon>
        <taxon>Mytilinae</taxon>
        <taxon>Mytilus</taxon>
    </lineage>
</organism>
<dbReference type="SMART" id="SM00399">
    <property type="entry name" value="ZnF_C4"/>
    <property type="match status" value="1"/>
</dbReference>
<dbReference type="GO" id="GO:0003700">
    <property type="term" value="F:DNA-binding transcription factor activity"/>
    <property type="evidence" value="ECO:0007669"/>
    <property type="project" value="InterPro"/>
</dbReference>
<comment type="subcellular location">
    <subcellularLocation>
        <location evidence="1">Nucleus</location>
    </subcellularLocation>
</comment>
<evidence type="ECO:0000256" key="5">
    <source>
        <dbReference type="ARBA" id="ARBA00023015"/>
    </source>
</evidence>
<dbReference type="PRINTS" id="PR00398">
    <property type="entry name" value="STRDHORMONER"/>
</dbReference>
<protein>
    <submittedName>
        <fullName evidence="11">Nuclear receptor subfamily 1 group D member 3</fullName>
    </submittedName>
</protein>
<dbReference type="Proteomes" id="UP000596742">
    <property type="component" value="Unassembled WGS sequence"/>
</dbReference>
<dbReference type="GO" id="GO:0008270">
    <property type="term" value="F:zinc ion binding"/>
    <property type="evidence" value="ECO:0007669"/>
    <property type="project" value="UniProtKB-KW"/>
</dbReference>
<dbReference type="FunFam" id="3.30.50.10:FF:000044">
    <property type="entry name" value="retinoic acid receptor beta isoform X4"/>
    <property type="match status" value="1"/>
</dbReference>
<keyword evidence="7" id="KW-0804">Transcription</keyword>
<dbReference type="PROSITE" id="PS51030">
    <property type="entry name" value="NUCLEAR_REC_DBD_2"/>
    <property type="match status" value="1"/>
</dbReference>
<keyword evidence="12" id="KW-1185">Reference proteome</keyword>
<dbReference type="InterPro" id="IPR001723">
    <property type="entry name" value="Nuclear_hrmn_rcpt"/>
</dbReference>
<dbReference type="GO" id="GO:0043565">
    <property type="term" value="F:sequence-specific DNA binding"/>
    <property type="evidence" value="ECO:0007669"/>
    <property type="project" value="InterPro"/>
</dbReference>
<dbReference type="Gene3D" id="1.10.565.10">
    <property type="entry name" value="Retinoid X Receptor"/>
    <property type="match status" value="1"/>
</dbReference>
<keyword evidence="3" id="KW-0863">Zinc-finger</keyword>
<keyword evidence="4" id="KW-0862">Zinc</keyword>
<keyword evidence="8 11" id="KW-0675">Receptor</keyword>
<dbReference type="InterPro" id="IPR001628">
    <property type="entry name" value="Znf_hrmn_rcpt"/>
</dbReference>
<dbReference type="Gene3D" id="3.30.50.10">
    <property type="entry name" value="Erythroid Transcription Factor GATA-1, subunit A"/>
    <property type="match status" value="1"/>
</dbReference>
<dbReference type="InterPro" id="IPR035500">
    <property type="entry name" value="NHR-like_dom_sf"/>
</dbReference>
<dbReference type="SUPFAM" id="SSF48508">
    <property type="entry name" value="Nuclear receptor ligand-binding domain"/>
    <property type="match status" value="1"/>
</dbReference>
<accession>A0A8B6DYW3</accession>
<evidence type="ECO:0000256" key="8">
    <source>
        <dbReference type="ARBA" id="ARBA00023170"/>
    </source>
</evidence>
<keyword evidence="9" id="KW-0539">Nucleus</keyword>
<dbReference type="PRINTS" id="PR00047">
    <property type="entry name" value="STROIDFINGER"/>
</dbReference>
<keyword evidence="6" id="KW-0238">DNA-binding</keyword>
<proteinExistence type="predicted"/>
<evidence type="ECO:0000256" key="1">
    <source>
        <dbReference type="ARBA" id="ARBA00004123"/>
    </source>
</evidence>
<dbReference type="OrthoDB" id="5771769at2759"/>
<evidence type="ECO:0000313" key="11">
    <source>
        <dbReference type="EMBL" id="VDI25772.1"/>
    </source>
</evidence>
<gene>
    <name evidence="11" type="ORF">MGAL_10B093322</name>
</gene>
<evidence type="ECO:0000256" key="6">
    <source>
        <dbReference type="ARBA" id="ARBA00023125"/>
    </source>
</evidence>
<feature type="domain" description="Nuclear receptor" evidence="10">
    <location>
        <begin position="95"/>
        <end position="170"/>
    </location>
</feature>
<name>A0A8B6DYW3_MYTGA</name>